<dbReference type="InterPro" id="IPR052939">
    <property type="entry name" value="23S_rRNA_MeTrnsfrase_RlmA"/>
</dbReference>
<evidence type="ECO:0000313" key="1">
    <source>
        <dbReference type="EMBL" id="PJJ69213.1"/>
    </source>
</evidence>
<reference evidence="1 2" key="1">
    <citation type="submission" date="2017-11" db="EMBL/GenBank/DDBJ databases">
        <title>Genomic Encyclopedia of Archaeal and Bacterial Type Strains, Phase II (KMG-II): From Individual Species to Whole Genera.</title>
        <authorList>
            <person name="Goeker M."/>
        </authorList>
    </citation>
    <scope>NUCLEOTIDE SEQUENCE [LARGE SCALE GENOMIC DNA]</scope>
    <source>
        <strain evidence="1 2">DSM 25478</strain>
    </source>
</reference>
<keyword evidence="2" id="KW-1185">Reference proteome</keyword>
<accession>A0A2M9CD19</accession>
<comment type="caution">
    <text evidence="1">The sequence shown here is derived from an EMBL/GenBank/DDBJ whole genome shotgun (WGS) entry which is preliminary data.</text>
</comment>
<dbReference type="Proteomes" id="UP000231693">
    <property type="component" value="Unassembled WGS sequence"/>
</dbReference>
<dbReference type="RefSeq" id="WP_100423827.1">
    <property type="nucleotide sequence ID" value="NZ_BOOX01000005.1"/>
</dbReference>
<dbReference type="OrthoDB" id="9795864at2"/>
<proteinExistence type="predicted"/>
<dbReference type="SUPFAM" id="SSF53335">
    <property type="entry name" value="S-adenosyl-L-methionine-dependent methyltransferases"/>
    <property type="match status" value="1"/>
</dbReference>
<dbReference type="Gene3D" id="3.40.50.150">
    <property type="entry name" value="Vaccinia Virus protein VP39"/>
    <property type="match status" value="1"/>
</dbReference>
<dbReference type="InterPro" id="IPR029063">
    <property type="entry name" value="SAM-dependent_MTases_sf"/>
</dbReference>
<gene>
    <name evidence="1" type="ORF">CLV28_2675</name>
</gene>
<sequence length="270" mass="29275">MTEELPLPDRDAPFEDHLAWARATPADVAPDLVARRCTTSSTRWDYADVAADAVRYATGPVLDLGTGTGDLFSTLAPFPEGSAATEAWHPHLALARRRLEPLGVEVRPVGPGVDDGLMLPFLSARFSVVLDRHEAFDPDEVARVLAPGGTFVTEQVDSRDGIRINTALGAPLPWGPDDVTLEGVVADVESAGLVVDDVDEHDGTRTFRDLATFCWYLRAAPWQVPALADLSPAGVARFEAPLRALHLHFASGRDFVDEAPRFVVRAHRRG</sequence>
<dbReference type="EMBL" id="PGFE01000005">
    <property type="protein sequence ID" value="PJJ69213.1"/>
    <property type="molecule type" value="Genomic_DNA"/>
</dbReference>
<name>A0A2M9CD19_9CELL</name>
<organism evidence="1 2">
    <name type="scientific">Sediminihabitans luteus</name>
    <dbReference type="NCBI Taxonomy" id="1138585"/>
    <lineage>
        <taxon>Bacteria</taxon>
        <taxon>Bacillati</taxon>
        <taxon>Actinomycetota</taxon>
        <taxon>Actinomycetes</taxon>
        <taxon>Micrococcales</taxon>
        <taxon>Cellulomonadaceae</taxon>
        <taxon>Sediminihabitans</taxon>
    </lineage>
</organism>
<dbReference type="PANTHER" id="PTHR43460:SF1">
    <property type="entry name" value="METHYLTRANSFERASE TYPE 11 DOMAIN-CONTAINING PROTEIN"/>
    <property type="match status" value="1"/>
</dbReference>
<evidence type="ECO:0000313" key="2">
    <source>
        <dbReference type="Proteomes" id="UP000231693"/>
    </source>
</evidence>
<dbReference type="AlphaFoldDB" id="A0A2M9CD19"/>
<evidence type="ECO:0008006" key="3">
    <source>
        <dbReference type="Google" id="ProtNLM"/>
    </source>
</evidence>
<dbReference type="PANTHER" id="PTHR43460">
    <property type="entry name" value="METHYLTRANSFERASE"/>
    <property type="match status" value="1"/>
</dbReference>
<protein>
    <recommendedName>
        <fullName evidence="3">Methyltransferase family protein</fullName>
    </recommendedName>
</protein>